<evidence type="ECO:0000313" key="2">
    <source>
        <dbReference type="EMBL" id="WOL10749.1"/>
    </source>
</evidence>
<feature type="region of interest" description="Disordered" evidence="1">
    <location>
        <begin position="33"/>
        <end position="54"/>
    </location>
</feature>
<accession>A0AAQ3KLB8</accession>
<name>A0AAQ3KLB8_9LILI</name>
<gene>
    <name evidence="2" type="ORF">Cni_G19508</name>
</gene>
<evidence type="ECO:0008006" key="4">
    <source>
        <dbReference type="Google" id="ProtNLM"/>
    </source>
</evidence>
<sequence length="127" mass="14974">MAEFQEKAASFIKMEELREAKKNDWQNLKAIIEDGKPKKGDKKKGNHPSRYLPLEAHQIPCQRGKTKATTQHHRRNKCIFHDTYGHTTEECIILSDQLEDLVRIGHLDKYIHRQRERGRSRSCDPRQ</sequence>
<evidence type="ECO:0000313" key="3">
    <source>
        <dbReference type="Proteomes" id="UP001327560"/>
    </source>
</evidence>
<proteinExistence type="predicted"/>
<protein>
    <recommendedName>
        <fullName evidence="4">Reverse transcriptase domain-containing protein</fullName>
    </recommendedName>
</protein>
<evidence type="ECO:0000256" key="1">
    <source>
        <dbReference type="SAM" id="MobiDB-lite"/>
    </source>
</evidence>
<organism evidence="2 3">
    <name type="scientific">Canna indica</name>
    <name type="common">Indian-shot</name>
    <dbReference type="NCBI Taxonomy" id="4628"/>
    <lineage>
        <taxon>Eukaryota</taxon>
        <taxon>Viridiplantae</taxon>
        <taxon>Streptophyta</taxon>
        <taxon>Embryophyta</taxon>
        <taxon>Tracheophyta</taxon>
        <taxon>Spermatophyta</taxon>
        <taxon>Magnoliopsida</taxon>
        <taxon>Liliopsida</taxon>
        <taxon>Zingiberales</taxon>
        <taxon>Cannaceae</taxon>
        <taxon>Canna</taxon>
    </lineage>
</organism>
<dbReference type="EMBL" id="CP136895">
    <property type="protein sequence ID" value="WOL10749.1"/>
    <property type="molecule type" value="Genomic_DNA"/>
</dbReference>
<reference evidence="2 3" key="1">
    <citation type="submission" date="2023-10" db="EMBL/GenBank/DDBJ databases">
        <title>Chromosome-scale genome assembly provides insights into flower coloration mechanisms of Canna indica.</title>
        <authorList>
            <person name="Li C."/>
        </authorList>
    </citation>
    <scope>NUCLEOTIDE SEQUENCE [LARGE SCALE GENOMIC DNA]</scope>
    <source>
        <tissue evidence="2">Flower</tissue>
    </source>
</reference>
<dbReference type="AlphaFoldDB" id="A0AAQ3KLB8"/>
<dbReference type="Proteomes" id="UP001327560">
    <property type="component" value="Chromosome 6"/>
</dbReference>
<keyword evidence="3" id="KW-1185">Reference proteome</keyword>